<keyword evidence="4" id="KW-1185">Reference proteome</keyword>
<evidence type="ECO:0000313" key="4">
    <source>
        <dbReference type="Proteomes" id="UP000030765"/>
    </source>
</evidence>
<accession>A0A084VZV1</accession>
<dbReference type="SMART" id="SM00185">
    <property type="entry name" value="ARM"/>
    <property type="match status" value="3"/>
</dbReference>
<dbReference type="PANTHER" id="PTHR21356:SF1">
    <property type="entry name" value="ARMADILLO REPEAT-CONTAINING PROTEIN 2"/>
    <property type="match status" value="1"/>
</dbReference>
<dbReference type="PANTHER" id="PTHR21356">
    <property type="entry name" value="ARMADILLO REPEAT CONTAINING 2"/>
    <property type="match status" value="1"/>
</dbReference>
<evidence type="ECO:0008006" key="5">
    <source>
        <dbReference type="Google" id="ProtNLM"/>
    </source>
</evidence>
<organism evidence="2">
    <name type="scientific">Anopheles sinensis</name>
    <name type="common">Mosquito</name>
    <dbReference type="NCBI Taxonomy" id="74873"/>
    <lineage>
        <taxon>Eukaryota</taxon>
        <taxon>Metazoa</taxon>
        <taxon>Ecdysozoa</taxon>
        <taxon>Arthropoda</taxon>
        <taxon>Hexapoda</taxon>
        <taxon>Insecta</taxon>
        <taxon>Pterygota</taxon>
        <taxon>Neoptera</taxon>
        <taxon>Endopterygota</taxon>
        <taxon>Diptera</taxon>
        <taxon>Nematocera</taxon>
        <taxon>Culicoidea</taxon>
        <taxon>Culicidae</taxon>
        <taxon>Anophelinae</taxon>
        <taxon>Anopheles</taxon>
    </lineage>
</organism>
<dbReference type="Gene3D" id="1.25.10.10">
    <property type="entry name" value="Leucine-rich Repeat Variant"/>
    <property type="match status" value="2"/>
</dbReference>
<gene>
    <name evidence="2" type="ORF">ZHAS_00011300</name>
</gene>
<dbReference type="EMBL" id="ATLV01018966">
    <property type="status" value="NOT_ANNOTATED_CDS"/>
    <property type="molecule type" value="Genomic_DNA"/>
</dbReference>
<dbReference type="EnsemblMetazoa" id="ASIC011300-RA">
    <property type="protein sequence ID" value="ASIC011300-PA"/>
    <property type="gene ID" value="ASIC011300"/>
</dbReference>
<dbReference type="VEuPathDB" id="VectorBase:ASIC011300"/>
<evidence type="ECO:0000313" key="2">
    <source>
        <dbReference type="EMBL" id="KFB43495.1"/>
    </source>
</evidence>
<reference evidence="2 4" key="1">
    <citation type="journal article" date="2014" name="BMC Genomics">
        <title>Genome sequence of Anopheles sinensis provides insight into genetics basis of mosquito competence for malaria parasites.</title>
        <authorList>
            <person name="Zhou D."/>
            <person name="Zhang D."/>
            <person name="Ding G."/>
            <person name="Shi L."/>
            <person name="Hou Q."/>
            <person name="Ye Y."/>
            <person name="Xu Y."/>
            <person name="Zhou H."/>
            <person name="Xiong C."/>
            <person name="Li S."/>
            <person name="Yu J."/>
            <person name="Hong S."/>
            <person name="Yu X."/>
            <person name="Zou P."/>
            <person name="Chen C."/>
            <person name="Chang X."/>
            <person name="Wang W."/>
            <person name="Lv Y."/>
            <person name="Sun Y."/>
            <person name="Ma L."/>
            <person name="Shen B."/>
            <person name="Zhu C."/>
        </authorList>
    </citation>
    <scope>NUCLEOTIDE SEQUENCE [LARGE SCALE GENOMIC DNA]</scope>
</reference>
<dbReference type="STRING" id="74873.A0A084VZV1"/>
<dbReference type="Proteomes" id="UP000030765">
    <property type="component" value="Unassembled WGS sequence"/>
</dbReference>
<protein>
    <recommendedName>
        <fullName evidence="5">Armadillo repeat-containing protein 2</fullName>
    </recommendedName>
</protein>
<proteinExistence type="predicted"/>
<dbReference type="AlphaFoldDB" id="A0A084VZV1"/>
<dbReference type="InterPro" id="IPR011989">
    <property type="entry name" value="ARM-like"/>
</dbReference>
<dbReference type="OrthoDB" id="247006at2759"/>
<dbReference type="VEuPathDB" id="VectorBase:ASIS001091"/>
<dbReference type="InterPro" id="IPR016024">
    <property type="entry name" value="ARM-type_fold"/>
</dbReference>
<name>A0A084VZV1_ANOSI</name>
<feature type="compositionally biased region" description="Polar residues" evidence="1">
    <location>
        <begin position="181"/>
        <end position="190"/>
    </location>
</feature>
<dbReference type="InterPro" id="IPR038905">
    <property type="entry name" value="ARMC2"/>
</dbReference>
<evidence type="ECO:0000313" key="3">
    <source>
        <dbReference type="EnsemblMetazoa" id="ASIC011300-PA"/>
    </source>
</evidence>
<dbReference type="GO" id="GO:0044782">
    <property type="term" value="P:cilium organization"/>
    <property type="evidence" value="ECO:0007669"/>
    <property type="project" value="TreeGrafter"/>
</dbReference>
<evidence type="ECO:0000256" key="1">
    <source>
        <dbReference type="SAM" id="MobiDB-lite"/>
    </source>
</evidence>
<feature type="region of interest" description="Disordered" evidence="1">
    <location>
        <begin position="169"/>
        <end position="190"/>
    </location>
</feature>
<reference evidence="3" key="2">
    <citation type="submission" date="2020-05" db="UniProtKB">
        <authorList>
            <consortium name="EnsemblMetazoa"/>
        </authorList>
    </citation>
    <scope>IDENTIFICATION</scope>
</reference>
<feature type="region of interest" description="Disordered" evidence="1">
    <location>
        <begin position="108"/>
        <end position="135"/>
    </location>
</feature>
<dbReference type="SUPFAM" id="SSF48371">
    <property type="entry name" value="ARM repeat"/>
    <property type="match status" value="1"/>
</dbReference>
<dbReference type="OMA" id="EACIYAY"/>
<dbReference type="EMBL" id="KE525256">
    <property type="protein sequence ID" value="KFB43495.1"/>
    <property type="molecule type" value="Genomic_DNA"/>
</dbReference>
<dbReference type="InterPro" id="IPR000225">
    <property type="entry name" value="Armadillo"/>
</dbReference>
<sequence>MDNLRQQKLDPLVGNAEDEPFSFSIQRPNGTGRLVRKTSAEIVSEAKTMLAGGTRLVSAQRPITPRESRRQLYGRVAPPGRPPSAINLKYLQQGTHTLPLLEPIQTSTIRSDSVDENAGKDDKGSSIAGRSAPPLLVSREKLPALHCVNKTTGSLENYYPNLEGKTLCNNNNKPTTKFKPSETSSPSSIVKNHPLKRRQVQSFDDQVTANTVSDQRKVCRNDIEEQTKLLRRSNDLLVQSSTEGLIDILKAYAGLKECDESTVAYISAILDEIYARTKGSKGSWRGAVLGALYGLVESSSPKILLSVACVVFAINVTGSNLTGACKLVFKIARNEHNDSLFVDSDVPELLVDGLGRASPIDDPEACIYGYGAVRFLAGSPNVSSHRGSPQRSLVFRLVKHGLYQLMVLHLKIINEVASTRRLSGSPLHALFQLSGALRTLAGSQETLGSRHCHQPNYQPFTTGAEEAEQLDLGQTEQAVPLLVRAAEICIDEPEVQANIIRTLSVLSEHAGCCERLAETASRLGILLGTIIQTSATVEKGLANSNRLGYILGNVMSRWDSARVQFYCCEVSLDALLATLEYYANKSFSLRNQMGDSIIQVMTKLIRVVANMCVNGDVGYGMSKRSPLGEILLNILLKVKEPKVTEMEELLFATLGALHNLSYYYESGETVAIGHGNPGSICERLKDICGTLCSILNNEKNPARAEVARVLGNMTRTESVRQAFCEENGLKILTRCLTSTSDELVVTSCGVVVNILGDWTRRTTFREIDGPAILRCILQRGVANRDWIMAGIACQAIWNYLIDTGNIWQVLGQPEIDLICGNLAEGLDEEHLFEGKDPDSYWDDFALVGTDLLERLQLGISGRNTPCEISDDEAAEINAPKHW</sequence>